<dbReference type="PANTHER" id="PTHR37549">
    <property type="entry name" value="LIPOPROTEIN LPRI"/>
    <property type="match status" value="1"/>
</dbReference>
<accession>A0A5M9QQR7</accession>
<evidence type="ECO:0000313" key="2">
    <source>
        <dbReference type="Proteomes" id="UP000323707"/>
    </source>
</evidence>
<dbReference type="AlphaFoldDB" id="A0A5M9QQR7"/>
<dbReference type="PANTHER" id="PTHR37549:SF1">
    <property type="entry name" value="LIPOPROTEIN LPRI"/>
    <property type="match status" value="1"/>
</dbReference>
<dbReference type="GO" id="GO:0005576">
    <property type="term" value="C:extracellular region"/>
    <property type="evidence" value="ECO:0007669"/>
    <property type="project" value="TreeGrafter"/>
</dbReference>
<dbReference type="EMBL" id="VXKE01000008">
    <property type="protein sequence ID" value="KAA8710327.1"/>
    <property type="molecule type" value="Genomic_DNA"/>
</dbReference>
<dbReference type="Proteomes" id="UP000323707">
    <property type="component" value="Unassembled WGS sequence"/>
</dbReference>
<gene>
    <name evidence="1" type="ORF">F4V45_03175</name>
</gene>
<organism evidence="1 2">
    <name type="scientific">Helicobacter canis</name>
    <dbReference type="NCBI Taxonomy" id="29419"/>
    <lineage>
        <taxon>Bacteria</taxon>
        <taxon>Pseudomonadati</taxon>
        <taxon>Campylobacterota</taxon>
        <taxon>Epsilonproteobacteria</taxon>
        <taxon>Campylobacterales</taxon>
        <taxon>Helicobacteraceae</taxon>
        <taxon>Helicobacter</taxon>
    </lineage>
</organism>
<protein>
    <recommendedName>
        <fullName evidence="3">DUF1311 domain-containing protein</fullName>
    </recommendedName>
</protein>
<evidence type="ECO:0008006" key="3">
    <source>
        <dbReference type="Google" id="ProtNLM"/>
    </source>
</evidence>
<name>A0A5M9QQR7_9HELI</name>
<evidence type="ECO:0000313" key="1">
    <source>
        <dbReference type="EMBL" id="KAA8710327.1"/>
    </source>
</evidence>
<dbReference type="Gene3D" id="1.20.1270.180">
    <property type="match status" value="1"/>
</dbReference>
<reference evidence="1 2" key="1">
    <citation type="submission" date="2019-09" db="EMBL/GenBank/DDBJ databases">
        <title>Draft genome sequence of various Type strains from the CCUG.</title>
        <authorList>
            <person name="Pineiro-Iglesias B."/>
            <person name="Tunovic T."/>
            <person name="Unosson C."/>
            <person name="Inganas E."/>
            <person name="Ohlen M."/>
            <person name="Cardew S."/>
            <person name="Jensie-Markopoulos S."/>
            <person name="Salva-Serra F."/>
            <person name="Jaen-Luchoro D."/>
            <person name="Karlsson R."/>
            <person name="Svensson-Stadler L."/>
            <person name="Chun J."/>
            <person name="Moore E."/>
        </authorList>
    </citation>
    <scope>NUCLEOTIDE SEQUENCE [LARGE SCALE GENOMIC DNA]</scope>
    <source>
        <strain evidence="1 2">CCUG 32756T</strain>
    </source>
</reference>
<dbReference type="RefSeq" id="WP_150337026.1">
    <property type="nucleotide sequence ID" value="NZ_VXKE01000008.1"/>
</dbReference>
<dbReference type="InterPro" id="IPR052755">
    <property type="entry name" value="Lysozyme_Inhibitor_LprI"/>
</dbReference>
<comment type="caution">
    <text evidence="1">The sequence shown here is derived from an EMBL/GenBank/DDBJ whole genome shotgun (WGS) entry which is preliminary data.</text>
</comment>
<proteinExistence type="predicted"/>
<sequence length="229" mass="25888">MRIAKAGFYVLMCSLCSLRADVEFRSSWQGHYTHKAHKDYTIAIKSCANNLCTLIITKDTKDSTPKPIYQATLRLLDYTRAEVDSACDFALETHLLESSELQIPLHLAITKNTCLQEAPLQVSPHPNKKSNMWERVAVYPSFDCAKARTNNERSICASTSLTTPLQDIVLNDIYALLLQSLPKQARKSLTASQKQWLSELMLCDGDEQCIAQGYKARIFELENLYASYL</sequence>